<proteinExistence type="predicted"/>
<evidence type="ECO:0000256" key="1">
    <source>
        <dbReference type="SAM" id="MobiDB-lite"/>
    </source>
</evidence>
<feature type="transmembrane region" description="Helical" evidence="2">
    <location>
        <begin position="48"/>
        <end position="69"/>
    </location>
</feature>
<sequence length="221" mass="24375">MRYLMKALIKGSVVIFPLLITLWMVWSALSWLNELGLSVLNVLHLEAIAFPGSGLLIMLITLLGTGLLFQFNPVTWLYQYVEDALLRFPLVKTLYGAVKDFADMFDGEKPKAQQVVLLDMAGQGQVIGFITSTSVPTPVKAANPQSQLVAVYLPMSYMVGGYTLFVAQERLTYVDWSIEDAMRFALTAGVSQTQAKVREKPQSEGKNPPTDDPVSAESPLL</sequence>
<evidence type="ECO:0000313" key="3">
    <source>
        <dbReference type="EMBL" id="CUS40086.1"/>
    </source>
</evidence>
<dbReference type="Pfam" id="PF04367">
    <property type="entry name" value="DUF502"/>
    <property type="match status" value="1"/>
</dbReference>
<gene>
    <name evidence="3" type="ORF">MGWOODY_Tha1055</name>
</gene>
<reference evidence="3" key="1">
    <citation type="submission" date="2015-10" db="EMBL/GenBank/DDBJ databases">
        <authorList>
            <person name="Gilbert D.G."/>
        </authorList>
    </citation>
    <scope>NUCLEOTIDE SEQUENCE</scope>
</reference>
<dbReference type="InterPro" id="IPR007462">
    <property type="entry name" value="COV1-like"/>
</dbReference>
<dbReference type="AlphaFoldDB" id="A0A170PKH9"/>
<feature type="region of interest" description="Disordered" evidence="1">
    <location>
        <begin position="192"/>
        <end position="221"/>
    </location>
</feature>
<organism evidence="3">
    <name type="scientific">hydrothermal vent metagenome</name>
    <dbReference type="NCBI Taxonomy" id="652676"/>
    <lineage>
        <taxon>unclassified sequences</taxon>
        <taxon>metagenomes</taxon>
        <taxon>ecological metagenomes</taxon>
    </lineage>
</organism>
<accession>A0A170PKH9</accession>
<dbReference type="PANTHER" id="PTHR31876">
    <property type="entry name" value="COV-LIKE PROTEIN 1"/>
    <property type="match status" value="1"/>
</dbReference>
<keyword evidence="2" id="KW-0472">Membrane</keyword>
<protein>
    <recommendedName>
        <fullName evidence="4">Transporter</fullName>
    </recommendedName>
</protein>
<dbReference type="PANTHER" id="PTHR31876:SF26">
    <property type="entry name" value="PROTEIN LIKE COV 2"/>
    <property type="match status" value="1"/>
</dbReference>
<dbReference type="EMBL" id="CZQC01000003">
    <property type="protein sequence ID" value="CUS40086.1"/>
    <property type="molecule type" value="Genomic_DNA"/>
</dbReference>
<feature type="transmembrane region" description="Helical" evidence="2">
    <location>
        <begin position="7"/>
        <end position="28"/>
    </location>
</feature>
<keyword evidence="2" id="KW-0812">Transmembrane</keyword>
<evidence type="ECO:0008006" key="4">
    <source>
        <dbReference type="Google" id="ProtNLM"/>
    </source>
</evidence>
<keyword evidence="2" id="KW-1133">Transmembrane helix</keyword>
<name>A0A170PKH9_9ZZZZ</name>
<evidence type="ECO:0000256" key="2">
    <source>
        <dbReference type="SAM" id="Phobius"/>
    </source>
</evidence>